<evidence type="ECO:0000256" key="1">
    <source>
        <dbReference type="SAM" id="SignalP"/>
    </source>
</evidence>
<keyword evidence="3" id="KW-1185">Reference proteome</keyword>
<protein>
    <recommendedName>
        <fullName evidence="4">Long-subunit fatty acid transport protein</fullName>
    </recommendedName>
</protein>
<sequence>MIKKLVLVFIAAFAVNSYAQNSGTASPYSYYGIGNLKFKGTVENRSMGGLSIFSDSIHVNLRNPASYASENLKMYGGESRPVKFAIGGSHTSSSMEENGVSDDASSSTFDYIAISMPVGKFGFGFGLLPYSSVGYKLQTNYDNGDLQNRFTGEGGLNKAFLSAGYLVTKNLSIGVDAQYGFGNIKNSILQYVYDTDGQLISYQTRQNNRSDLSGVSFNFGMTYKALVFDDFEWVSSATYAPSSTFKSKNSRSFSTVVVNSSADTESIVSTIDGEQSLIDAGLLETDVNVASKFSIGTGIGQPRHWFVGVETTFENTSGATNEHIESNNVEYEDAFGLSVGGFYIPKYNAFTGYWNRVVYRAGFRTQKSGLVINDEEINEFGISFGAGLPLGTIFSNANIGVEFGKRGTTSKNLIQENFVNFSISLSLNDRWFVKRKFD</sequence>
<feature type="chain" id="PRO_5047066082" description="Long-subunit fatty acid transport protein" evidence="1">
    <location>
        <begin position="20"/>
        <end position="438"/>
    </location>
</feature>
<evidence type="ECO:0000313" key="3">
    <source>
        <dbReference type="Proteomes" id="UP001589605"/>
    </source>
</evidence>
<gene>
    <name evidence="2" type="ORF">ACFFVB_00280</name>
</gene>
<accession>A0ABV5EWE0</accession>
<name>A0ABV5EWE0_9FLAO</name>
<dbReference type="Gene3D" id="2.40.160.60">
    <property type="entry name" value="Outer membrane protein transport protein (OMPP1/FadL/TodX)"/>
    <property type="match status" value="1"/>
</dbReference>
<organism evidence="2 3">
    <name type="scientific">Formosa undariae</name>
    <dbReference type="NCBI Taxonomy" id="1325436"/>
    <lineage>
        <taxon>Bacteria</taxon>
        <taxon>Pseudomonadati</taxon>
        <taxon>Bacteroidota</taxon>
        <taxon>Flavobacteriia</taxon>
        <taxon>Flavobacteriales</taxon>
        <taxon>Flavobacteriaceae</taxon>
        <taxon>Formosa</taxon>
    </lineage>
</organism>
<comment type="caution">
    <text evidence="2">The sequence shown here is derived from an EMBL/GenBank/DDBJ whole genome shotgun (WGS) entry which is preliminary data.</text>
</comment>
<dbReference type="RefSeq" id="WP_382379980.1">
    <property type="nucleotide sequence ID" value="NZ_JBHMEZ010000001.1"/>
</dbReference>
<evidence type="ECO:0008006" key="4">
    <source>
        <dbReference type="Google" id="ProtNLM"/>
    </source>
</evidence>
<reference evidence="2 3" key="1">
    <citation type="submission" date="2024-09" db="EMBL/GenBank/DDBJ databases">
        <authorList>
            <person name="Sun Q."/>
            <person name="Mori K."/>
        </authorList>
    </citation>
    <scope>NUCLEOTIDE SEQUENCE [LARGE SCALE GENOMIC DNA]</scope>
    <source>
        <strain evidence="2 3">CECT 8286</strain>
    </source>
</reference>
<dbReference type="Proteomes" id="UP001589605">
    <property type="component" value="Unassembled WGS sequence"/>
</dbReference>
<proteinExistence type="predicted"/>
<dbReference type="EMBL" id="JBHMEZ010000001">
    <property type="protein sequence ID" value="MFB9051501.1"/>
    <property type="molecule type" value="Genomic_DNA"/>
</dbReference>
<keyword evidence="1" id="KW-0732">Signal</keyword>
<evidence type="ECO:0000313" key="2">
    <source>
        <dbReference type="EMBL" id="MFB9051501.1"/>
    </source>
</evidence>
<feature type="signal peptide" evidence="1">
    <location>
        <begin position="1"/>
        <end position="19"/>
    </location>
</feature>